<keyword evidence="1" id="KW-0285">Flavoprotein</keyword>
<evidence type="ECO:0000256" key="1">
    <source>
        <dbReference type="ARBA" id="ARBA00022630"/>
    </source>
</evidence>
<dbReference type="InterPro" id="IPR036683">
    <property type="entry name" value="CO_DH_flav_C_dom_sf"/>
</dbReference>
<dbReference type="PROSITE" id="PS51387">
    <property type="entry name" value="FAD_PCMH"/>
    <property type="match status" value="1"/>
</dbReference>
<dbReference type="Proteomes" id="UP000823937">
    <property type="component" value="Unassembled WGS sequence"/>
</dbReference>
<name>A0A9D1PKP4_9BACI</name>
<evidence type="ECO:0000256" key="2">
    <source>
        <dbReference type="ARBA" id="ARBA00022827"/>
    </source>
</evidence>
<comment type="caution">
    <text evidence="5">The sequence shown here is derived from an EMBL/GenBank/DDBJ whole genome shotgun (WGS) entry which is preliminary data.</text>
</comment>
<dbReference type="InterPro" id="IPR036318">
    <property type="entry name" value="FAD-bd_PCMH-like_sf"/>
</dbReference>
<evidence type="ECO:0000313" key="5">
    <source>
        <dbReference type="EMBL" id="HIV73822.1"/>
    </source>
</evidence>
<proteinExistence type="predicted"/>
<reference evidence="5" key="2">
    <citation type="submission" date="2021-04" db="EMBL/GenBank/DDBJ databases">
        <authorList>
            <person name="Gilroy R."/>
        </authorList>
    </citation>
    <scope>NUCLEOTIDE SEQUENCE</scope>
    <source>
        <strain evidence="5">CHK169-2315</strain>
    </source>
</reference>
<dbReference type="SUPFAM" id="SSF55447">
    <property type="entry name" value="CO dehydrogenase flavoprotein C-terminal domain-like"/>
    <property type="match status" value="1"/>
</dbReference>
<dbReference type="Gene3D" id="3.30.43.10">
    <property type="entry name" value="Uridine Diphospho-n-acetylenolpyruvylglucosamine Reductase, domain 2"/>
    <property type="match status" value="1"/>
</dbReference>
<dbReference type="Gene3D" id="3.30.390.50">
    <property type="entry name" value="CO dehydrogenase flavoprotein, C-terminal domain"/>
    <property type="match status" value="1"/>
</dbReference>
<dbReference type="SMART" id="SM01092">
    <property type="entry name" value="CO_deh_flav_C"/>
    <property type="match status" value="1"/>
</dbReference>
<dbReference type="InterPro" id="IPR051312">
    <property type="entry name" value="Diverse_Substr_Oxidored"/>
</dbReference>
<dbReference type="InterPro" id="IPR016167">
    <property type="entry name" value="FAD-bd_PCMH_sub1"/>
</dbReference>
<dbReference type="PANTHER" id="PTHR42659:SF2">
    <property type="entry name" value="XANTHINE DEHYDROGENASE SUBUNIT C-RELATED"/>
    <property type="match status" value="1"/>
</dbReference>
<dbReference type="AlphaFoldDB" id="A0A9D1PKP4"/>
<dbReference type="SUPFAM" id="SSF56176">
    <property type="entry name" value="FAD-binding/transporter-associated domain-like"/>
    <property type="match status" value="1"/>
</dbReference>
<dbReference type="Pfam" id="PF03450">
    <property type="entry name" value="CO_deh_flav_C"/>
    <property type="match status" value="1"/>
</dbReference>
<dbReference type="GO" id="GO:0071949">
    <property type="term" value="F:FAD binding"/>
    <property type="evidence" value="ECO:0007669"/>
    <property type="project" value="InterPro"/>
</dbReference>
<dbReference type="GO" id="GO:0016491">
    <property type="term" value="F:oxidoreductase activity"/>
    <property type="evidence" value="ECO:0007669"/>
    <property type="project" value="UniProtKB-KW"/>
</dbReference>
<sequence length="285" mass="30569">MIPAKFDYKRAKTVEEAVQLLKDSDGEGTILAGGHSLLPLLKFRITEPGLLVDISKIEGLKGARIEEDRLVVGALTTHYDVSKDELILDKIPALAKAASVIGDLQIRNRGTIGGNLAHGDPVADYPAVAIALDASLKVVSEDGEEDIPLEGFVLGPLITSIPETGMVTEVSFELPPAHAKQTYVKFFHPATAYPVVGVAVIAGVDENNEIDFIRVGITGVGDVAYRAEEVEDALEGQTPSAELIDEAAQLAAEDGDMGEDLFASEEYREHLTKVFVKRALKEVLL</sequence>
<dbReference type="InterPro" id="IPR016166">
    <property type="entry name" value="FAD-bd_PCMH"/>
</dbReference>
<dbReference type="Gene3D" id="3.30.465.10">
    <property type="match status" value="1"/>
</dbReference>
<gene>
    <name evidence="5" type="ORF">H9895_01935</name>
</gene>
<feature type="domain" description="FAD-binding PCMH-type" evidence="4">
    <location>
        <begin position="1"/>
        <end position="177"/>
    </location>
</feature>
<organism evidence="5 6">
    <name type="scientific">Candidatus Pseudogracilibacillus intestinigallinarum</name>
    <dbReference type="NCBI Taxonomy" id="2838742"/>
    <lineage>
        <taxon>Bacteria</taxon>
        <taxon>Bacillati</taxon>
        <taxon>Bacillota</taxon>
        <taxon>Bacilli</taxon>
        <taxon>Bacillales</taxon>
        <taxon>Bacillaceae</taxon>
        <taxon>Pseudogracilibacillus</taxon>
    </lineage>
</organism>
<protein>
    <submittedName>
        <fullName evidence="5">Xanthine dehydrogenase family protein subunit M</fullName>
    </submittedName>
</protein>
<reference evidence="5" key="1">
    <citation type="journal article" date="2021" name="PeerJ">
        <title>Extensive microbial diversity within the chicken gut microbiome revealed by metagenomics and culture.</title>
        <authorList>
            <person name="Gilroy R."/>
            <person name="Ravi A."/>
            <person name="Getino M."/>
            <person name="Pursley I."/>
            <person name="Horton D.L."/>
            <person name="Alikhan N.F."/>
            <person name="Baker D."/>
            <person name="Gharbi K."/>
            <person name="Hall N."/>
            <person name="Watson M."/>
            <person name="Adriaenssens E.M."/>
            <person name="Foster-Nyarko E."/>
            <person name="Jarju S."/>
            <person name="Secka A."/>
            <person name="Antonio M."/>
            <person name="Oren A."/>
            <person name="Chaudhuri R.R."/>
            <person name="La Ragione R."/>
            <person name="Hildebrand F."/>
            <person name="Pallen M.J."/>
        </authorList>
    </citation>
    <scope>NUCLEOTIDE SEQUENCE</scope>
    <source>
        <strain evidence="5">CHK169-2315</strain>
    </source>
</reference>
<dbReference type="PANTHER" id="PTHR42659">
    <property type="entry name" value="XANTHINE DEHYDROGENASE SUBUNIT C-RELATED"/>
    <property type="match status" value="1"/>
</dbReference>
<dbReference type="InterPro" id="IPR002346">
    <property type="entry name" value="Mopterin_DH_FAD-bd"/>
</dbReference>
<keyword evidence="2" id="KW-0274">FAD</keyword>
<dbReference type="Pfam" id="PF00941">
    <property type="entry name" value="FAD_binding_5"/>
    <property type="match status" value="1"/>
</dbReference>
<keyword evidence="3" id="KW-0560">Oxidoreductase</keyword>
<dbReference type="EMBL" id="DXHX01000028">
    <property type="protein sequence ID" value="HIV73822.1"/>
    <property type="molecule type" value="Genomic_DNA"/>
</dbReference>
<dbReference type="InterPro" id="IPR005107">
    <property type="entry name" value="CO_DH_flav_C"/>
</dbReference>
<evidence type="ECO:0000256" key="3">
    <source>
        <dbReference type="ARBA" id="ARBA00023002"/>
    </source>
</evidence>
<accession>A0A9D1PKP4</accession>
<evidence type="ECO:0000313" key="6">
    <source>
        <dbReference type="Proteomes" id="UP000823937"/>
    </source>
</evidence>
<dbReference type="InterPro" id="IPR016169">
    <property type="entry name" value="FAD-bd_PCMH_sub2"/>
</dbReference>
<evidence type="ECO:0000259" key="4">
    <source>
        <dbReference type="PROSITE" id="PS51387"/>
    </source>
</evidence>